<proteinExistence type="predicted"/>
<evidence type="ECO:0000256" key="2">
    <source>
        <dbReference type="ARBA" id="ARBA00022737"/>
    </source>
</evidence>
<feature type="domain" description="RRM" evidence="6">
    <location>
        <begin position="514"/>
        <end position="598"/>
    </location>
</feature>
<dbReference type="Gene3D" id="3.30.70.330">
    <property type="match status" value="3"/>
</dbReference>
<dbReference type="InterPro" id="IPR029123">
    <property type="entry name" value="RBM39_linker"/>
</dbReference>
<feature type="region of interest" description="Disordered" evidence="5">
    <location>
        <begin position="21"/>
        <end position="177"/>
    </location>
</feature>
<evidence type="ECO:0000313" key="8">
    <source>
        <dbReference type="Proteomes" id="UP000660262"/>
    </source>
</evidence>
<evidence type="ECO:0000256" key="3">
    <source>
        <dbReference type="ARBA" id="ARBA00022884"/>
    </source>
</evidence>
<dbReference type="CDD" id="cd00590">
    <property type="entry name" value="RRM_SF"/>
    <property type="match status" value="1"/>
</dbReference>
<evidence type="ECO:0000313" key="7">
    <source>
        <dbReference type="EMBL" id="GHP05376.1"/>
    </source>
</evidence>
<feature type="compositionally biased region" description="Gly residues" evidence="5">
    <location>
        <begin position="107"/>
        <end position="124"/>
    </location>
</feature>
<feature type="domain" description="RRM" evidence="6">
    <location>
        <begin position="312"/>
        <end position="388"/>
    </location>
</feature>
<dbReference type="AlphaFoldDB" id="A0A830HDC4"/>
<dbReference type="GO" id="GO:0003723">
    <property type="term" value="F:RNA binding"/>
    <property type="evidence" value="ECO:0007669"/>
    <property type="project" value="UniProtKB-UniRule"/>
</dbReference>
<dbReference type="InterPro" id="IPR000504">
    <property type="entry name" value="RRM_dom"/>
</dbReference>
<comment type="caution">
    <text evidence="7">The sequence shown here is derived from an EMBL/GenBank/DDBJ whole genome shotgun (WGS) entry which is preliminary data.</text>
</comment>
<evidence type="ECO:0000256" key="5">
    <source>
        <dbReference type="SAM" id="MobiDB-lite"/>
    </source>
</evidence>
<dbReference type="EMBL" id="BNJQ01000010">
    <property type="protein sequence ID" value="GHP05376.1"/>
    <property type="molecule type" value="Genomic_DNA"/>
</dbReference>
<evidence type="ECO:0000256" key="1">
    <source>
        <dbReference type="ARBA" id="ARBA00022553"/>
    </source>
</evidence>
<reference evidence="7" key="1">
    <citation type="submission" date="2020-10" db="EMBL/GenBank/DDBJ databases">
        <title>Unveiling of a novel bifunctional photoreceptor, Dualchrome1, isolated from a cosmopolitan green alga.</title>
        <authorList>
            <person name="Suzuki S."/>
            <person name="Kawachi M."/>
        </authorList>
    </citation>
    <scope>NUCLEOTIDE SEQUENCE</scope>
    <source>
        <strain evidence="7">NIES 2893</strain>
    </source>
</reference>
<protein>
    <recommendedName>
        <fullName evidence="6">RRM domain-containing protein</fullName>
    </recommendedName>
</protein>
<dbReference type="GO" id="GO:0005634">
    <property type="term" value="C:nucleus"/>
    <property type="evidence" value="ECO:0007669"/>
    <property type="project" value="InterPro"/>
</dbReference>
<dbReference type="InterPro" id="IPR003954">
    <property type="entry name" value="RRM_euk-type"/>
</dbReference>
<evidence type="ECO:0000259" key="6">
    <source>
        <dbReference type="PROSITE" id="PS50102"/>
    </source>
</evidence>
<dbReference type="GO" id="GO:0006397">
    <property type="term" value="P:mRNA processing"/>
    <property type="evidence" value="ECO:0007669"/>
    <property type="project" value="InterPro"/>
</dbReference>
<dbReference type="PROSITE" id="PS50102">
    <property type="entry name" value="RRM"/>
    <property type="match status" value="3"/>
</dbReference>
<feature type="compositionally biased region" description="Basic and acidic residues" evidence="5">
    <location>
        <begin position="72"/>
        <end position="105"/>
    </location>
</feature>
<keyword evidence="3 4" id="KW-0694">RNA-binding</keyword>
<keyword evidence="2" id="KW-0677">Repeat</keyword>
<dbReference type="Proteomes" id="UP000660262">
    <property type="component" value="Unassembled WGS sequence"/>
</dbReference>
<dbReference type="InterPro" id="IPR006509">
    <property type="entry name" value="RBM39_SF"/>
</dbReference>
<evidence type="ECO:0000256" key="4">
    <source>
        <dbReference type="PROSITE-ProRule" id="PRU00176"/>
    </source>
</evidence>
<dbReference type="PANTHER" id="PTHR48036">
    <property type="entry name" value="SPLICING FACTOR (PAD-1), PUTATIVE (AFU_ORTHOLOGUE AFUA_1G15810)-RELATED"/>
    <property type="match status" value="1"/>
</dbReference>
<dbReference type="InterPro" id="IPR035979">
    <property type="entry name" value="RBD_domain_sf"/>
</dbReference>
<dbReference type="OrthoDB" id="8123449at2759"/>
<dbReference type="CDD" id="cd12285">
    <property type="entry name" value="RRM3_RBM39_like"/>
    <property type="match status" value="1"/>
</dbReference>
<keyword evidence="1" id="KW-0597">Phosphoprotein</keyword>
<dbReference type="SUPFAM" id="SSF54928">
    <property type="entry name" value="RNA-binding domain, RBD"/>
    <property type="match status" value="2"/>
</dbReference>
<dbReference type="InterPro" id="IPR012677">
    <property type="entry name" value="Nucleotide-bd_a/b_plait_sf"/>
</dbReference>
<sequence length="610" mass="64797">MDANDVTFTRFVPARVVSLAQASASTKQRIASALDQEEEEEAGAGAGAGTAGNKRSPGGGDPLSNNPGKGSGETRDSKWARARERERERDRNDREERRRDRDHHYRGGGGGGGGGGRGGGGGGGRRYRSRSRSRSPDPRRRERRGGDRGGGDKRSPRDPEEIQRQKEEQRAKAAERDARTVFATNLSTRADERDLFEFFSVAGDVMDVRVIMDRFSRRSKGMAYIEYETREGAASALALSGSSFLGQTVQVRGSESEKNLAWESEKREKKAAAATAAVEAGGTAAAGGAAATATGDMQTAGAPGSAARLKSGKLDIANIDPKLTVDKLRTLFEPFGTLEDITLTLTPDGTAASGTVVYASPEDAERAIGSLNGMSLRNRQLIVAAAIEMTNTAPPMPQPHMNQLAGAALQTAAAAAAASAAATSVEVAAAAEAAASDAKQNTKMVEQLEERDGGLKLDSNRRAMLMARLAGGVAADDVSAAAAPAATQMQVSHPDPELRYVQGILGPASPIATPCILLKNLFDPAEETEPEWWVELGEDVREECEAKYGHVEHIHVDIHSKGFVYLRFTNTDAATQAQNALNGRMFAGRQVSAEYQFLDPYIAHFAAAAE</sequence>
<dbReference type="Pfam" id="PF00076">
    <property type="entry name" value="RRM_1"/>
    <property type="match status" value="3"/>
</dbReference>
<feature type="compositionally biased region" description="Basic and acidic residues" evidence="5">
    <location>
        <begin position="134"/>
        <end position="177"/>
    </location>
</feature>
<feature type="domain" description="RRM" evidence="6">
    <location>
        <begin position="179"/>
        <end position="256"/>
    </location>
</feature>
<keyword evidence="8" id="KW-1185">Reference proteome</keyword>
<dbReference type="SMART" id="SM00361">
    <property type="entry name" value="RRM_1"/>
    <property type="match status" value="2"/>
</dbReference>
<accession>A0A830HDC4</accession>
<organism evidence="7 8">
    <name type="scientific">Pycnococcus provasolii</name>
    <dbReference type="NCBI Taxonomy" id="41880"/>
    <lineage>
        <taxon>Eukaryota</taxon>
        <taxon>Viridiplantae</taxon>
        <taxon>Chlorophyta</taxon>
        <taxon>Pseudoscourfieldiophyceae</taxon>
        <taxon>Pseudoscourfieldiales</taxon>
        <taxon>Pycnococcaceae</taxon>
        <taxon>Pycnococcus</taxon>
    </lineage>
</organism>
<dbReference type="SMART" id="SM00360">
    <property type="entry name" value="RRM"/>
    <property type="match status" value="3"/>
</dbReference>
<dbReference type="Pfam" id="PF15519">
    <property type="entry name" value="RBM39linker"/>
    <property type="match status" value="1"/>
</dbReference>
<gene>
    <name evidence="7" type="ORF">PPROV_000412700</name>
</gene>
<name>A0A830HDC4_9CHLO</name>